<dbReference type="AlphaFoldDB" id="A0A1W6ZU24"/>
<reference evidence="1 2" key="1">
    <citation type="submission" date="2017-05" db="EMBL/GenBank/DDBJ databases">
        <title>Full genome sequence of Pseudorhodoplanes sinuspersici.</title>
        <authorList>
            <person name="Dastgheib S.M.M."/>
            <person name="Shavandi M."/>
            <person name="Tirandaz H."/>
        </authorList>
    </citation>
    <scope>NUCLEOTIDE SEQUENCE [LARGE SCALE GENOMIC DNA]</scope>
    <source>
        <strain evidence="1 2">RIPI110</strain>
    </source>
</reference>
<dbReference type="STRING" id="1235591.CAK95_18350"/>
<dbReference type="InterPro" id="IPR025333">
    <property type="entry name" value="DUF4239"/>
</dbReference>
<evidence type="ECO:0000313" key="1">
    <source>
        <dbReference type="EMBL" id="ARQ00830.1"/>
    </source>
</evidence>
<proteinExistence type="predicted"/>
<dbReference type="Pfam" id="PF14023">
    <property type="entry name" value="Bestrophin-like"/>
    <property type="match status" value="1"/>
</dbReference>
<organism evidence="1 2">
    <name type="scientific">Pseudorhodoplanes sinuspersici</name>
    <dbReference type="NCBI Taxonomy" id="1235591"/>
    <lineage>
        <taxon>Bacteria</taxon>
        <taxon>Pseudomonadati</taxon>
        <taxon>Pseudomonadota</taxon>
        <taxon>Alphaproteobacteria</taxon>
        <taxon>Hyphomicrobiales</taxon>
        <taxon>Pseudorhodoplanes</taxon>
    </lineage>
</organism>
<dbReference type="Proteomes" id="UP000194137">
    <property type="component" value="Chromosome"/>
</dbReference>
<dbReference type="KEGG" id="psin:CAK95_18350"/>
<dbReference type="RefSeq" id="WP_086089225.1">
    <property type="nucleotide sequence ID" value="NZ_CP021112.1"/>
</dbReference>
<dbReference type="OrthoDB" id="940913at2"/>
<sequence length="264" mass="29481">MLDWLHDLPTWLGALVIAAAFVVPTMVGSYFLQPSIARLFRGERDINTILGFLLNAFALYFGVLLALLSIAVFENHNRAEDAVVREAVSIIKLYRDLNGYPEPVRTQLSNTLNEYVDEAIGPGWVLQQRGEPNPKETAIMFKFHRTVADFKPTDTGSSIHHAEMLRALNDFIEARRLRISAGGESIPKIMWFIVLVGAVMNVFVIWMFDLRPFTHAIVGGTLSLFIGLVIYMVAVLDAPFKGTYGLKPEAIIAIHGRAGMDHQQ</sequence>
<keyword evidence="2" id="KW-1185">Reference proteome</keyword>
<dbReference type="EMBL" id="CP021112">
    <property type="protein sequence ID" value="ARQ00830.1"/>
    <property type="molecule type" value="Genomic_DNA"/>
</dbReference>
<protein>
    <submittedName>
        <fullName evidence="1">Uncharacterized protein</fullName>
    </submittedName>
</protein>
<name>A0A1W6ZU24_9HYPH</name>
<accession>A0A1W6ZU24</accession>
<gene>
    <name evidence="1" type="ORF">CAK95_18350</name>
</gene>
<evidence type="ECO:0000313" key="2">
    <source>
        <dbReference type="Proteomes" id="UP000194137"/>
    </source>
</evidence>